<organism evidence="1 2">
    <name type="scientific">Carnegiea gigantea</name>
    <dbReference type="NCBI Taxonomy" id="171969"/>
    <lineage>
        <taxon>Eukaryota</taxon>
        <taxon>Viridiplantae</taxon>
        <taxon>Streptophyta</taxon>
        <taxon>Embryophyta</taxon>
        <taxon>Tracheophyta</taxon>
        <taxon>Spermatophyta</taxon>
        <taxon>Magnoliopsida</taxon>
        <taxon>eudicotyledons</taxon>
        <taxon>Gunneridae</taxon>
        <taxon>Pentapetalae</taxon>
        <taxon>Caryophyllales</taxon>
        <taxon>Cactineae</taxon>
        <taxon>Cactaceae</taxon>
        <taxon>Cactoideae</taxon>
        <taxon>Echinocereeae</taxon>
        <taxon>Carnegiea</taxon>
    </lineage>
</organism>
<reference evidence="1" key="1">
    <citation type="submission" date="2022-04" db="EMBL/GenBank/DDBJ databases">
        <title>Carnegiea gigantea Genome sequencing and assembly v2.</title>
        <authorList>
            <person name="Copetti D."/>
            <person name="Sanderson M.J."/>
            <person name="Burquez A."/>
            <person name="Wojciechowski M.F."/>
        </authorList>
    </citation>
    <scope>NUCLEOTIDE SEQUENCE</scope>
    <source>
        <strain evidence="1">SGP5-SGP5p</strain>
        <tissue evidence="1">Aerial part</tissue>
    </source>
</reference>
<dbReference type="OrthoDB" id="425619at2759"/>
<gene>
    <name evidence="1" type="ORF">Cgig2_021283</name>
</gene>
<dbReference type="Proteomes" id="UP001153076">
    <property type="component" value="Unassembled WGS sequence"/>
</dbReference>
<name>A0A9Q1GGK8_9CARY</name>
<evidence type="ECO:0000313" key="2">
    <source>
        <dbReference type="Proteomes" id="UP001153076"/>
    </source>
</evidence>
<dbReference type="InterPro" id="IPR040256">
    <property type="entry name" value="At4g02000-like"/>
</dbReference>
<dbReference type="PANTHER" id="PTHR31286">
    <property type="entry name" value="GLYCINE-RICH CELL WALL STRUCTURAL PROTEIN 1.8-LIKE"/>
    <property type="match status" value="1"/>
</dbReference>
<evidence type="ECO:0008006" key="3">
    <source>
        <dbReference type="Google" id="ProtNLM"/>
    </source>
</evidence>
<protein>
    <recommendedName>
        <fullName evidence="3">DUF4283 domain-containing protein</fullName>
    </recommendedName>
</protein>
<dbReference type="EMBL" id="JAKOGI010003919">
    <property type="protein sequence ID" value="KAJ8420055.1"/>
    <property type="molecule type" value="Genomic_DNA"/>
</dbReference>
<evidence type="ECO:0000313" key="1">
    <source>
        <dbReference type="EMBL" id="KAJ8420055.1"/>
    </source>
</evidence>
<keyword evidence="2" id="KW-1185">Reference proteome</keyword>
<dbReference type="AlphaFoldDB" id="A0A9Q1GGK8"/>
<proteinExistence type="predicted"/>
<dbReference type="PANTHER" id="PTHR31286:SF165">
    <property type="entry name" value="DUF4283 DOMAIN-CONTAINING PROTEIN"/>
    <property type="match status" value="1"/>
</dbReference>
<comment type="caution">
    <text evidence="1">The sequence shown here is derived from an EMBL/GenBank/DDBJ whole genome shotgun (WGS) entry which is preliminary data.</text>
</comment>
<accession>A0A9Q1GGK8</accession>
<sequence>MSPGSGVAAENREEEVEVSLHLKQIDGTVQPLHEQARIGPTAIMPEIDYWKSSVLCSVLGANSPLEVRFMDLDIKYWGLDSLSKLGSMLGIPIKTDKYTKDKTFLKYVRILIEIQLEENFPEYTEFVNEHNVVVRQQVEYEWKPIKCDFYKLYGHMKDDCREKPKPRTKWRQVVR</sequence>